<accession>A0AAX3TEP1</accession>
<name>A0AAX3TEP1_9ACTN</name>
<organism evidence="1 2">
    <name type="scientific">Gordonia hongkongensis</name>
    <dbReference type="NCBI Taxonomy" id="1701090"/>
    <lineage>
        <taxon>Bacteria</taxon>
        <taxon>Bacillati</taxon>
        <taxon>Actinomycetota</taxon>
        <taxon>Actinomycetes</taxon>
        <taxon>Mycobacteriales</taxon>
        <taxon>Gordoniaceae</taxon>
        <taxon>Gordonia</taxon>
    </lineage>
</organism>
<dbReference type="AlphaFoldDB" id="A0AAX3TEP1"/>
<reference evidence="1" key="1">
    <citation type="submission" date="2023-04" db="EMBL/GenBank/DDBJ databases">
        <title>Complete genome sequence of a phthalic acid esters degrading bacterial strain.</title>
        <authorList>
            <person name="Weng L."/>
            <person name="Jia Y."/>
            <person name="Ren L."/>
        </authorList>
    </citation>
    <scope>NUCLEOTIDE SEQUENCE</scope>
    <source>
        <strain evidence="1">RL-LY01</strain>
    </source>
</reference>
<dbReference type="EMBL" id="CP121270">
    <property type="protein sequence ID" value="WFP27372.1"/>
    <property type="molecule type" value="Genomic_DNA"/>
</dbReference>
<sequence length="105" mass="11053">MRRTTHRASVPLVVLDDAAALDYARSLFDCDIPLGVVSSRYSVILPFMVGNNGLTVALVADVDDPDQLAGAIGIVERRLGRVTSVIRSAGDVPVEVGASETSRAS</sequence>
<proteinExistence type="predicted"/>
<gene>
    <name evidence="1" type="ORF">P9A14_00835</name>
</gene>
<evidence type="ECO:0000313" key="2">
    <source>
        <dbReference type="Proteomes" id="UP001213504"/>
    </source>
</evidence>
<evidence type="ECO:0000313" key="1">
    <source>
        <dbReference type="EMBL" id="WFP27372.1"/>
    </source>
</evidence>
<protein>
    <submittedName>
        <fullName evidence="1">Uncharacterized protein</fullName>
    </submittedName>
</protein>
<dbReference type="Proteomes" id="UP001213504">
    <property type="component" value="Chromosome"/>
</dbReference>